<sequence length="162" mass="17458">MNRRIETMPFNMFTTDNGASVPLLGGEVTSDLRPTMMGNAGQASLIYLLDGATVIGSSQAAENGAWHVAPEDDLRPGQHRLFATNGKAFTQPIEFMVEAAPALRLADLLVEESASLLDDVASATPFASLVLEEADMRLESQHGVEQSIAPLPVVDEEVWYTL</sequence>
<reference evidence="2" key="1">
    <citation type="submission" date="2015-11" db="EMBL/GenBank/DDBJ databases">
        <authorList>
            <person name="Blom J."/>
        </authorList>
    </citation>
    <scope>NUCLEOTIDE SEQUENCE [LARGE SCALE GENOMIC DNA]</scope>
</reference>
<dbReference type="GeneID" id="84612388"/>
<dbReference type="InterPro" id="IPR013783">
    <property type="entry name" value="Ig-like_fold"/>
</dbReference>
<dbReference type="PATRIC" id="fig|1619313.3.peg.2749"/>
<accession>A0A0U5L2A8</accession>
<evidence type="ECO:0000313" key="2">
    <source>
        <dbReference type="Proteomes" id="UP000059419"/>
    </source>
</evidence>
<name>A0A0U5L2A8_9GAMM</name>
<dbReference type="OrthoDB" id="8781117at2"/>
<dbReference type="STRING" id="1619313.EM595_2643"/>
<organism evidence="1 2">
    <name type="scientific">Duffyella gerundensis</name>
    <dbReference type="NCBI Taxonomy" id="1619313"/>
    <lineage>
        <taxon>Bacteria</taxon>
        <taxon>Pseudomonadati</taxon>
        <taxon>Pseudomonadota</taxon>
        <taxon>Gammaproteobacteria</taxon>
        <taxon>Enterobacterales</taxon>
        <taxon>Erwiniaceae</taxon>
        <taxon>Duffyella</taxon>
    </lineage>
</organism>
<gene>
    <name evidence="1" type="ORF">EM595_2643</name>
</gene>
<dbReference type="Gene3D" id="2.60.40.10">
    <property type="entry name" value="Immunoglobulins"/>
    <property type="match status" value="1"/>
</dbReference>
<dbReference type="AlphaFoldDB" id="A0A0U5L2A8"/>
<dbReference type="EMBL" id="LN907827">
    <property type="protein sequence ID" value="CUU24874.1"/>
    <property type="molecule type" value="Genomic_DNA"/>
</dbReference>
<evidence type="ECO:0008006" key="3">
    <source>
        <dbReference type="Google" id="ProtNLM"/>
    </source>
</evidence>
<dbReference type="KEGG" id="ege:EM595_2643"/>
<protein>
    <recommendedName>
        <fullName evidence="3">Bacterial Ig-like domain-containing protein</fullName>
    </recommendedName>
</protein>
<dbReference type="Proteomes" id="UP000059419">
    <property type="component" value="Chromosome 1"/>
</dbReference>
<keyword evidence="2" id="KW-1185">Reference proteome</keyword>
<proteinExistence type="predicted"/>
<dbReference type="RefSeq" id="WP_067432796.1">
    <property type="nucleotide sequence ID" value="NZ_CP072598.1"/>
</dbReference>
<evidence type="ECO:0000313" key="1">
    <source>
        <dbReference type="EMBL" id="CUU24874.1"/>
    </source>
</evidence>